<dbReference type="InterPro" id="IPR044861">
    <property type="entry name" value="IPNS-like_FE2OG_OXY"/>
</dbReference>
<organism evidence="6 7">
    <name type="scientific">Oryza sativa subsp. indica</name>
    <name type="common">Rice</name>
    <dbReference type="NCBI Taxonomy" id="39946"/>
    <lineage>
        <taxon>Eukaryota</taxon>
        <taxon>Viridiplantae</taxon>
        <taxon>Streptophyta</taxon>
        <taxon>Embryophyta</taxon>
        <taxon>Tracheophyta</taxon>
        <taxon>Spermatophyta</taxon>
        <taxon>Magnoliopsida</taxon>
        <taxon>Liliopsida</taxon>
        <taxon>Poales</taxon>
        <taxon>Poaceae</taxon>
        <taxon>BOP clade</taxon>
        <taxon>Oryzoideae</taxon>
        <taxon>Oryzeae</taxon>
        <taxon>Oryzinae</taxon>
        <taxon>Oryza</taxon>
        <taxon>Oryza sativa</taxon>
    </lineage>
</organism>
<feature type="domain" description="Fe2OG dioxygenase" evidence="5">
    <location>
        <begin position="385"/>
        <end position="485"/>
    </location>
</feature>
<protein>
    <recommendedName>
        <fullName evidence="5">Fe2OG dioxygenase domain-containing protein</fullName>
    </recommendedName>
</protein>
<sequence>MASLPVPSVQAMVAAIGIDHVPPRYLRPTDADEPVASDGGEAEIPVVDFWRLQLGDGDELARLHIACQDWGFFQLVNHNVPEDVVEGMKASIKGFFELPAETKKQVVQEPGQLEGYGQLFVVSEDQKLDWADILYVKTQPLQDRNLRFWPDQPAGFRMALDRYCAAVKITADGLLAAMATNLGVESEVIAERWVGGVQSAMVAAIGIDHVPPRYLRPTDADEPVASDGGEAEIPVVDFWRLQLGDGDELARLHIACQDWGFFQLVNHNVPEDVVEGMKASIKGFFELPAETKKQVVQEPGQLEGYGQLFVVSEDQKLDWADILYVKTQPLQDRNLRFWPDQPAGFRMALDRYCAAVKITADGLLAAMATNLGVEPEVIAERCVGGVQSVRVQYYPPCGQADKVVGISPHSDADLVTILLQANEVDGLQIRRGGAWLPVRPLEGALIVNVGDILQVFTNGRYKSVEHRVVVDGKKERLSMATFHSPSKNAIVGPLSEMVEHEDDAAYTSMNHDELLKLFFAKKLEGKNFLNPIKKLKNSG</sequence>
<proteinExistence type="inferred from homology"/>
<evidence type="ECO:0000256" key="2">
    <source>
        <dbReference type="ARBA" id="ARBA00022723"/>
    </source>
</evidence>
<dbReference type="PANTHER" id="PTHR47991">
    <property type="entry name" value="OXOGLUTARATE/IRON-DEPENDENT DIOXYGENASE"/>
    <property type="match status" value="1"/>
</dbReference>
<evidence type="ECO:0000313" key="7">
    <source>
        <dbReference type="Proteomes" id="UP000007015"/>
    </source>
</evidence>
<dbReference type="FunFam" id="2.60.120.330:FF:000001">
    <property type="entry name" value="Protein SRG1"/>
    <property type="match status" value="1"/>
</dbReference>
<dbReference type="Pfam" id="PF03171">
    <property type="entry name" value="2OG-FeII_Oxy"/>
    <property type="match status" value="1"/>
</dbReference>
<dbReference type="STRING" id="39946.A2WPQ8"/>
<accession>A2WPQ8</accession>
<name>A2WPQ8_ORYSI</name>
<dbReference type="GO" id="GO:0046872">
    <property type="term" value="F:metal ion binding"/>
    <property type="evidence" value="ECO:0007669"/>
    <property type="project" value="UniProtKB-KW"/>
</dbReference>
<dbReference type="GO" id="GO:0016491">
    <property type="term" value="F:oxidoreductase activity"/>
    <property type="evidence" value="ECO:0007669"/>
    <property type="project" value="UniProtKB-KW"/>
</dbReference>
<evidence type="ECO:0000256" key="1">
    <source>
        <dbReference type="ARBA" id="ARBA00008056"/>
    </source>
</evidence>
<dbReference type="AlphaFoldDB" id="A2WPQ8"/>
<dbReference type="InterPro" id="IPR027443">
    <property type="entry name" value="IPNS-like_sf"/>
</dbReference>
<keyword evidence="4" id="KW-0408">Iron</keyword>
<gene>
    <name evidence="6" type="ORF">OsI_01838</name>
</gene>
<dbReference type="InterPro" id="IPR005123">
    <property type="entry name" value="Oxoglu/Fe-dep_dioxygenase_dom"/>
</dbReference>
<dbReference type="InterPro" id="IPR026992">
    <property type="entry name" value="DIOX_N"/>
</dbReference>
<evidence type="ECO:0000256" key="4">
    <source>
        <dbReference type="ARBA" id="ARBA00023004"/>
    </source>
</evidence>
<dbReference type="InterPro" id="IPR050295">
    <property type="entry name" value="Plant_2OG-oxidoreductases"/>
</dbReference>
<dbReference type="OMA" id="NIYSRGH"/>
<evidence type="ECO:0000313" key="6">
    <source>
        <dbReference type="EMBL" id="EAY73954.1"/>
    </source>
</evidence>
<dbReference type="EMBL" id="CM000126">
    <property type="protein sequence ID" value="EAY73954.1"/>
    <property type="molecule type" value="Genomic_DNA"/>
</dbReference>
<keyword evidence="7" id="KW-1185">Reference proteome</keyword>
<dbReference type="Gramene" id="BGIOSGA003483-TA">
    <property type="protein sequence ID" value="BGIOSGA003483-PA"/>
    <property type="gene ID" value="BGIOSGA003483"/>
</dbReference>
<dbReference type="Pfam" id="PF14226">
    <property type="entry name" value="DIOX_N"/>
    <property type="match status" value="2"/>
</dbReference>
<keyword evidence="3" id="KW-0560">Oxidoreductase</keyword>
<evidence type="ECO:0000256" key="3">
    <source>
        <dbReference type="ARBA" id="ARBA00023002"/>
    </source>
</evidence>
<comment type="similarity">
    <text evidence="1">Belongs to the iron/ascorbate-dependent oxidoreductase family.</text>
</comment>
<dbReference type="SUPFAM" id="SSF51197">
    <property type="entry name" value="Clavaminate synthase-like"/>
    <property type="match status" value="2"/>
</dbReference>
<dbReference type="Gene3D" id="2.60.120.330">
    <property type="entry name" value="B-lactam Antibiotic, Isopenicillin N Synthase, Chain"/>
    <property type="match status" value="2"/>
</dbReference>
<reference evidence="6 7" key="1">
    <citation type="journal article" date="2005" name="PLoS Biol.">
        <title>The genomes of Oryza sativa: a history of duplications.</title>
        <authorList>
            <person name="Yu J."/>
            <person name="Wang J."/>
            <person name="Lin W."/>
            <person name="Li S."/>
            <person name="Li H."/>
            <person name="Zhou J."/>
            <person name="Ni P."/>
            <person name="Dong W."/>
            <person name="Hu S."/>
            <person name="Zeng C."/>
            <person name="Zhang J."/>
            <person name="Zhang Y."/>
            <person name="Li R."/>
            <person name="Xu Z."/>
            <person name="Li S."/>
            <person name="Li X."/>
            <person name="Zheng H."/>
            <person name="Cong L."/>
            <person name="Lin L."/>
            <person name="Yin J."/>
            <person name="Geng J."/>
            <person name="Li G."/>
            <person name="Shi J."/>
            <person name="Liu J."/>
            <person name="Lv H."/>
            <person name="Li J."/>
            <person name="Wang J."/>
            <person name="Deng Y."/>
            <person name="Ran L."/>
            <person name="Shi X."/>
            <person name="Wang X."/>
            <person name="Wu Q."/>
            <person name="Li C."/>
            <person name="Ren X."/>
            <person name="Wang J."/>
            <person name="Wang X."/>
            <person name="Li D."/>
            <person name="Liu D."/>
            <person name="Zhang X."/>
            <person name="Ji Z."/>
            <person name="Zhao W."/>
            <person name="Sun Y."/>
            <person name="Zhang Z."/>
            <person name="Bao J."/>
            <person name="Han Y."/>
            <person name="Dong L."/>
            <person name="Ji J."/>
            <person name="Chen P."/>
            <person name="Wu S."/>
            <person name="Liu J."/>
            <person name="Xiao Y."/>
            <person name="Bu D."/>
            <person name="Tan J."/>
            <person name="Yang L."/>
            <person name="Ye C."/>
            <person name="Zhang J."/>
            <person name="Xu J."/>
            <person name="Zhou Y."/>
            <person name="Yu Y."/>
            <person name="Zhang B."/>
            <person name="Zhuang S."/>
            <person name="Wei H."/>
            <person name="Liu B."/>
            <person name="Lei M."/>
            <person name="Yu H."/>
            <person name="Li Y."/>
            <person name="Xu H."/>
            <person name="Wei S."/>
            <person name="He X."/>
            <person name="Fang L."/>
            <person name="Zhang Z."/>
            <person name="Zhang Y."/>
            <person name="Huang X."/>
            <person name="Su Z."/>
            <person name="Tong W."/>
            <person name="Li J."/>
            <person name="Tong Z."/>
            <person name="Li S."/>
            <person name="Ye J."/>
            <person name="Wang L."/>
            <person name="Fang L."/>
            <person name="Lei T."/>
            <person name="Chen C."/>
            <person name="Chen H."/>
            <person name="Xu Z."/>
            <person name="Li H."/>
            <person name="Huang H."/>
            <person name="Zhang F."/>
            <person name="Xu H."/>
            <person name="Li N."/>
            <person name="Zhao C."/>
            <person name="Li S."/>
            <person name="Dong L."/>
            <person name="Huang Y."/>
            <person name="Li L."/>
            <person name="Xi Y."/>
            <person name="Qi Q."/>
            <person name="Li W."/>
            <person name="Zhang B."/>
            <person name="Hu W."/>
            <person name="Zhang Y."/>
            <person name="Tian X."/>
            <person name="Jiao Y."/>
            <person name="Liang X."/>
            <person name="Jin J."/>
            <person name="Gao L."/>
            <person name="Zheng W."/>
            <person name="Hao B."/>
            <person name="Liu S."/>
            <person name="Wang W."/>
            <person name="Yuan L."/>
            <person name="Cao M."/>
            <person name="McDermott J."/>
            <person name="Samudrala R."/>
            <person name="Wang J."/>
            <person name="Wong G.K."/>
            <person name="Yang H."/>
        </authorList>
    </citation>
    <scope>NUCLEOTIDE SEQUENCE [LARGE SCALE GENOMIC DNA]</scope>
    <source>
        <strain evidence="7">cv. 93-11</strain>
    </source>
</reference>
<dbReference type="HOGENOM" id="CLU_010119_16_0_1"/>
<keyword evidence="2" id="KW-0479">Metal-binding</keyword>
<dbReference type="PROSITE" id="PS51471">
    <property type="entry name" value="FE2OG_OXY"/>
    <property type="match status" value="1"/>
</dbReference>
<evidence type="ECO:0000259" key="5">
    <source>
        <dbReference type="PROSITE" id="PS51471"/>
    </source>
</evidence>
<dbReference type="Proteomes" id="UP000007015">
    <property type="component" value="Chromosome 1"/>
</dbReference>